<dbReference type="Pfam" id="PF02899">
    <property type="entry name" value="Phage_int_SAM_1"/>
    <property type="match status" value="1"/>
</dbReference>
<keyword evidence="1" id="KW-0229">DNA integration</keyword>
<dbReference type="PROSITE" id="PS51898">
    <property type="entry name" value="TYR_RECOMBINASE"/>
    <property type="match status" value="1"/>
</dbReference>
<dbReference type="InterPro" id="IPR010998">
    <property type="entry name" value="Integrase_recombinase_N"/>
</dbReference>
<dbReference type="EMBL" id="JBHUDB010000006">
    <property type="protein sequence ID" value="MFD1570844.1"/>
    <property type="molecule type" value="Genomic_DNA"/>
</dbReference>
<feature type="domain" description="Core-binding (CB)" evidence="6">
    <location>
        <begin position="1"/>
        <end position="85"/>
    </location>
</feature>
<evidence type="ECO:0000256" key="4">
    <source>
        <dbReference type="PROSITE-ProRule" id="PRU01248"/>
    </source>
</evidence>
<dbReference type="InterPro" id="IPR011010">
    <property type="entry name" value="DNA_brk_join_enz"/>
</dbReference>
<sequence>MEPQKSVQLYLDHESSRKAHQTVQSYEYRLNHYLNWCEENGIDDISELTKDSVREIEEYRREPDPAKPTLKSFIDTLRLYLRFIHQYGYVESELAEAAQSPDLRKKENVREDIVDSDDAHAILEKLDRFKYASRSHALVILLWRTGMRTGSIRSLDLADVDLEEQHLNINHRPESDTPLKNQKDGERYVALSAETCAVLRDYIEENRIDATDESGRKPLLTTKVGRIARNTIRKWSYRLTRPCWYSGECPHGRELSECRASVERNDNYGYECPSAVSAHAWRRGAITHFLREDMPETVVSDRANVSKDVIDRHYDKRTKKEKMEQRRGYIDSF</sequence>
<dbReference type="RefSeq" id="WP_256419580.1">
    <property type="nucleotide sequence ID" value="NZ_JANHDL010000029.1"/>
</dbReference>
<dbReference type="PANTHER" id="PTHR30349:SF41">
    <property type="entry name" value="INTEGRASE_RECOMBINASE PROTEIN MJ0367-RELATED"/>
    <property type="match status" value="1"/>
</dbReference>
<dbReference type="InterPro" id="IPR044068">
    <property type="entry name" value="CB"/>
</dbReference>
<evidence type="ECO:0000256" key="2">
    <source>
        <dbReference type="ARBA" id="ARBA00023125"/>
    </source>
</evidence>
<dbReference type="AlphaFoldDB" id="A0ABD6C1P9"/>
<dbReference type="Proteomes" id="UP001597185">
    <property type="component" value="Unassembled WGS sequence"/>
</dbReference>
<evidence type="ECO:0000256" key="1">
    <source>
        <dbReference type="ARBA" id="ARBA00022908"/>
    </source>
</evidence>
<comment type="caution">
    <text evidence="7">The sequence shown here is derived from an EMBL/GenBank/DDBJ whole genome shotgun (WGS) entry which is preliminary data.</text>
</comment>
<evidence type="ECO:0000259" key="5">
    <source>
        <dbReference type="PROSITE" id="PS51898"/>
    </source>
</evidence>
<evidence type="ECO:0000313" key="7">
    <source>
        <dbReference type="EMBL" id="MFD1570844.1"/>
    </source>
</evidence>
<dbReference type="PROSITE" id="PS51900">
    <property type="entry name" value="CB"/>
    <property type="match status" value="1"/>
</dbReference>
<evidence type="ECO:0000259" key="6">
    <source>
        <dbReference type="PROSITE" id="PS51900"/>
    </source>
</evidence>
<dbReference type="Pfam" id="PF00589">
    <property type="entry name" value="Phage_integrase"/>
    <property type="match status" value="1"/>
</dbReference>
<feature type="domain" description="Tyr recombinase" evidence="5">
    <location>
        <begin position="109"/>
        <end position="327"/>
    </location>
</feature>
<dbReference type="PANTHER" id="PTHR30349">
    <property type="entry name" value="PHAGE INTEGRASE-RELATED"/>
    <property type="match status" value="1"/>
</dbReference>
<organism evidence="7 8">
    <name type="scientific">Halorubrum laminariae</name>
    <dbReference type="NCBI Taxonomy" id="1433523"/>
    <lineage>
        <taxon>Archaea</taxon>
        <taxon>Methanobacteriati</taxon>
        <taxon>Methanobacteriota</taxon>
        <taxon>Stenosarchaea group</taxon>
        <taxon>Halobacteria</taxon>
        <taxon>Halobacteriales</taxon>
        <taxon>Haloferacaceae</taxon>
        <taxon>Halorubrum</taxon>
    </lineage>
</organism>
<evidence type="ECO:0000313" key="8">
    <source>
        <dbReference type="Proteomes" id="UP001597185"/>
    </source>
</evidence>
<dbReference type="InterPro" id="IPR002104">
    <property type="entry name" value="Integrase_catalytic"/>
</dbReference>
<dbReference type="InterPro" id="IPR013762">
    <property type="entry name" value="Integrase-like_cat_sf"/>
</dbReference>
<dbReference type="Gene3D" id="1.10.150.130">
    <property type="match status" value="1"/>
</dbReference>
<accession>A0ABD6C1P9</accession>
<proteinExistence type="predicted"/>
<reference evidence="7 8" key="1">
    <citation type="journal article" date="2019" name="Int. J. Syst. Evol. Microbiol.">
        <title>The Global Catalogue of Microorganisms (GCM) 10K type strain sequencing project: providing services to taxonomists for standard genome sequencing and annotation.</title>
        <authorList>
            <consortium name="The Broad Institute Genomics Platform"/>
            <consortium name="The Broad Institute Genome Sequencing Center for Infectious Disease"/>
            <person name="Wu L."/>
            <person name="Ma J."/>
        </authorList>
    </citation>
    <scope>NUCLEOTIDE SEQUENCE [LARGE SCALE GENOMIC DNA]</scope>
    <source>
        <strain evidence="7 8">CGMCC 1.12689</strain>
    </source>
</reference>
<gene>
    <name evidence="7" type="ORF">ACFR9T_09620</name>
</gene>
<dbReference type="SUPFAM" id="SSF56349">
    <property type="entry name" value="DNA breaking-rejoining enzymes"/>
    <property type="match status" value="1"/>
</dbReference>
<keyword evidence="3" id="KW-0233">DNA recombination</keyword>
<name>A0ABD6C1P9_9EURY</name>
<keyword evidence="8" id="KW-1185">Reference proteome</keyword>
<dbReference type="GO" id="GO:0003677">
    <property type="term" value="F:DNA binding"/>
    <property type="evidence" value="ECO:0007669"/>
    <property type="project" value="UniProtKB-UniRule"/>
</dbReference>
<dbReference type="GO" id="GO:0006310">
    <property type="term" value="P:DNA recombination"/>
    <property type="evidence" value="ECO:0007669"/>
    <property type="project" value="UniProtKB-KW"/>
</dbReference>
<dbReference type="CDD" id="cd00397">
    <property type="entry name" value="DNA_BRE_C"/>
    <property type="match status" value="1"/>
</dbReference>
<dbReference type="Gene3D" id="1.10.443.10">
    <property type="entry name" value="Intergrase catalytic core"/>
    <property type="match status" value="1"/>
</dbReference>
<evidence type="ECO:0000256" key="3">
    <source>
        <dbReference type="ARBA" id="ARBA00023172"/>
    </source>
</evidence>
<dbReference type="GO" id="GO:0015074">
    <property type="term" value="P:DNA integration"/>
    <property type="evidence" value="ECO:0007669"/>
    <property type="project" value="UniProtKB-KW"/>
</dbReference>
<dbReference type="InterPro" id="IPR004107">
    <property type="entry name" value="Integrase_SAM-like_N"/>
</dbReference>
<protein>
    <submittedName>
        <fullName evidence="7">Tyrosine-type recombinase/integrase</fullName>
    </submittedName>
</protein>
<dbReference type="InterPro" id="IPR050090">
    <property type="entry name" value="Tyrosine_recombinase_XerCD"/>
</dbReference>
<keyword evidence="2 4" id="KW-0238">DNA-binding</keyword>